<keyword evidence="1" id="KW-0472">Membrane</keyword>
<gene>
    <name evidence="2" type="ORF">S03H2_17737</name>
</gene>
<dbReference type="EMBL" id="BARU01009169">
    <property type="protein sequence ID" value="GAH33502.1"/>
    <property type="molecule type" value="Genomic_DNA"/>
</dbReference>
<accession>X1ELR2</accession>
<evidence type="ECO:0000256" key="1">
    <source>
        <dbReference type="SAM" id="Phobius"/>
    </source>
</evidence>
<protein>
    <submittedName>
        <fullName evidence="2">Uncharacterized protein</fullName>
    </submittedName>
</protein>
<name>X1ELR2_9ZZZZ</name>
<comment type="caution">
    <text evidence="2">The sequence shown here is derived from an EMBL/GenBank/DDBJ whole genome shotgun (WGS) entry which is preliminary data.</text>
</comment>
<reference evidence="2" key="1">
    <citation type="journal article" date="2014" name="Front. Microbiol.">
        <title>High frequency of phylogenetically diverse reductive dehalogenase-homologous genes in deep subseafloor sedimentary metagenomes.</title>
        <authorList>
            <person name="Kawai M."/>
            <person name="Futagami T."/>
            <person name="Toyoda A."/>
            <person name="Takaki Y."/>
            <person name="Nishi S."/>
            <person name="Hori S."/>
            <person name="Arai W."/>
            <person name="Tsubouchi T."/>
            <person name="Morono Y."/>
            <person name="Uchiyama I."/>
            <person name="Ito T."/>
            <person name="Fujiyama A."/>
            <person name="Inagaki F."/>
            <person name="Takami H."/>
        </authorList>
    </citation>
    <scope>NUCLEOTIDE SEQUENCE</scope>
    <source>
        <strain evidence="2">Expedition CK06-06</strain>
    </source>
</reference>
<feature type="transmembrane region" description="Helical" evidence="1">
    <location>
        <begin position="220"/>
        <end position="239"/>
    </location>
</feature>
<sequence length="248" mass="28384">DEPGFNAAPILTNEIPENNTEYDIYFDPAFVFDTIPYLSITCTDTEGDNMSVHWFSNSSGSWVKFAQNSSILNETATQPLTNWTTFGIWYYWSVNVSDSKNWTNATYRFMISANIAPAEVGAGWLLVSLPINETVSKFDVRVINETQNYTWQEAVDNTIILMFLYNWSVEFQNYQSASHFVPYEGYWIYLYDLSYELWVSTESVSYNASIIAGGSGGNGFVYQLLFGALFLMIGLFIPFRKKNHIDKK</sequence>
<keyword evidence="1" id="KW-1133">Transmembrane helix</keyword>
<organism evidence="2">
    <name type="scientific">marine sediment metagenome</name>
    <dbReference type="NCBI Taxonomy" id="412755"/>
    <lineage>
        <taxon>unclassified sequences</taxon>
        <taxon>metagenomes</taxon>
        <taxon>ecological metagenomes</taxon>
    </lineage>
</organism>
<evidence type="ECO:0000313" key="2">
    <source>
        <dbReference type="EMBL" id="GAH33502.1"/>
    </source>
</evidence>
<keyword evidence="1" id="KW-0812">Transmembrane</keyword>
<proteinExistence type="predicted"/>
<dbReference type="AlphaFoldDB" id="X1ELR2"/>
<feature type="non-terminal residue" evidence="2">
    <location>
        <position position="1"/>
    </location>
</feature>